<dbReference type="SMR" id="Q2RX87"/>
<evidence type="ECO:0000256" key="12">
    <source>
        <dbReference type="HAMAP-Rule" id="MF_01480"/>
    </source>
</evidence>
<dbReference type="InterPro" id="IPR036397">
    <property type="entry name" value="RNaseH_sf"/>
</dbReference>
<dbReference type="GO" id="GO:0051607">
    <property type="term" value="P:defense response to virus"/>
    <property type="evidence" value="ECO:0007669"/>
    <property type="project" value="UniProtKB-UniRule"/>
</dbReference>
<dbReference type="InterPro" id="IPR003615">
    <property type="entry name" value="HNH_nuc"/>
</dbReference>
<dbReference type="Proteomes" id="UP000001929">
    <property type="component" value="Chromosome"/>
</dbReference>
<dbReference type="Pfam" id="PF18470">
    <property type="entry name" value="Cas9_a"/>
    <property type="match status" value="1"/>
</dbReference>
<evidence type="ECO:0000259" key="14">
    <source>
        <dbReference type="PROSITE" id="PS51749"/>
    </source>
</evidence>
<dbReference type="GO" id="GO:0004519">
    <property type="term" value="F:endonuclease activity"/>
    <property type="evidence" value="ECO:0007669"/>
    <property type="project" value="UniProtKB-UniRule"/>
</dbReference>
<keyword evidence="2 12" id="KW-0540">Nuclease</keyword>
<reference evidence="15 16" key="1">
    <citation type="journal article" date="2011" name="Stand. Genomic Sci.">
        <title>Complete genome sequence of Rhodospirillum rubrum type strain (S1).</title>
        <authorList>
            <person name="Munk A.C."/>
            <person name="Copeland A."/>
            <person name="Lucas S."/>
            <person name="Lapidus A."/>
            <person name="Del Rio T.G."/>
            <person name="Barry K."/>
            <person name="Detter J.C."/>
            <person name="Hammon N."/>
            <person name="Israni S."/>
            <person name="Pitluck S."/>
            <person name="Brettin T."/>
            <person name="Bruce D."/>
            <person name="Han C."/>
            <person name="Tapia R."/>
            <person name="Gilna P."/>
            <person name="Schmutz J."/>
            <person name="Larimer F."/>
            <person name="Land M."/>
            <person name="Kyrpides N.C."/>
            <person name="Mavromatis K."/>
            <person name="Richardson P."/>
            <person name="Rohde M."/>
            <person name="Goker M."/>
            <person name="Klenk H.P."/>
            <person name="Zhang Y."/>
            <person name="Roberts G.P."/>
            <person name="Reslewic S."/>
            <person name="Schwartz D.C."/>
        </authorList>
    </citation>
    <scope>NUCLEOTIDE SEQUENCE [LARGE SCALE GENOMIC DNA]</scope>
    <source>
        <strain evidence="16">ATCC 11170 / ATH 1.1.1 / DSM 467 / LMG 4362 / NCIMB 8255 / S1</strain>
    </source>
</reference>
<dbReference type="Gene3D" id="3.30.420.10">
    <property type="entry name" value="Ribonuclease H-like superfamily/Ribonuclease H"/>
    <property type="match status" value="2"/>
</dbReference>
<feature type="binding site" evidence="12">
    <location>
        <position position="551"/>
    </location>
    <ligand>
        <name>Mg(2+)</name>
        <dbReference type="ChEBI" id="CHEBI:18420"/>
        <label>1</label>
    </ligand>
</feature>
<evidence type="ECO:0000256" key="13">
    <source>
        <dbReference type="SAM" id="MobiDB-lite"/>
    </source>
</evidence>
<feature type="domain" description="HNH Cas9-type" evidence="14">
    <location>
        <begin position="549"/>
        <end position="717"/>
    </location>
</feature>
<dbReference type="PATRIC" id="fig|269796.9.peg.510"/>
<evidence type="ECO:0000256" key="10">
    <source>
        <dbReference type="ARBA" id="ARBA00023211"/>
    </source>
</evidence>
<evidence type="ECO:0000256" key="11">
    <source>
        <dbReference type="ARBA" id="ARBA00046380"/>
    </source>
</evidence>
<dbReference type="EMBL" id="CP000230">
    <property type="protein sequence ID" value="ABC21258.1"/>
    <property type="molecule type" value="Genomic_DNA"/>
</dbReference>
<dbReference type="STRING" id="269796.Rru_A0453"/>
<dbReference type="Pfam" id="PF13395">
    <property type="entry name" value="HNH_4"/>
    <property type="match status" value="1"/>
</dbReference>
<evidence type="ECO:0000256" key="1">
    <source>
        <dbReference type="ARBA" id="ARBA00001946"/>
    </source>
</evidence>
<comment type="caution">
    <text evidence="12">Lacks conserved residue(s) required for the propagation of feature annotation.</text>
</comment>
<keyword evidence="6 12" id="KW-0460">Magnesium</keyword>
<proteinExistence type="inferred from homology"/>
<dbReference type="AlphaFoldDB" id="Q2RX87"/>
<comment type="domain">
    <text evidence="12">Has 2 endonuclease domains. The discontinuous RuvC-like domain cleaves the target DNA noncomplementary to crRNA while the HNH nuclease domain cleaves the target DNA complementary to crRNA.</text>
</comment>
<dbReference type="InterPro" id="IPR040619">
    <property type="entry name" value="Cas9_alpha-helical_lobe"/>
</dbReference>
<evidence type="ECO:0000256" key="8">
    <source>
        <dbReference type="ARBA" id="ARBA00023118"/>
    </source>
</evidence>
<dbReference type="KEGG" id="rru:Rru_A0453"/>
<feature type="region of interest" description="Disordered" evidence="13">
    <location>
        <begin position="146"/>
        <end position="167"/>
    </location>
</feature>
<dbReference type="GO" id="GO:0016787">
    <property type="term" value="F:hydrolase activity"/>
    <property type="evidence" value="ECO:0007669"/>
    <property type="project" value="UniProtKB-KW"/>
</dbReference>
<keyword evidence="3 12" id="KW-0479">Metal-binding</keyword>
<keyword evidence="9 12" id="KW-0238">DNA-binding</keyword>
<dbReference type="Gene3D" id="1.10.30.50">
    <property type="match status" value="1"/>
</dbReference>
<keyword evidence="5 12" id="KW-0378">Hydrolase</keyword>
<dbReference type="InterPro" id="IPR041383">
    <property type="entry name" value="RuvC_III"/>
</dbReference>
<dbReference type="PROSITE" id="PS51749">
    <property type="entry name" value="HNH_CAS9"/>
    <property type="match status" value="1"/>
</dbReference>
<dbReference type="EnsemblBacteria" id="ABC21258">
    <property type="protein sequence ID" value="ABC21258"/>
    <property type="gene ID" value="Rru_A0453"/>
</dbReference>
<dbReference type="EC" id="3.1.-.-" evidence="12"/>
<sequence>MRPIEPWILGLDIGTDSLGWAVFSCEEKGPPTAKELLGGGVRLFDSGRDAKDHTSRQAERGAFRRARRQTRTWPWRRDRLIALFQAAGLTPPAAETRQIALALRREAVSRPLAPDALWAALLHLAHHRGFRSNRIDKRERAAAKALAKAKPAKATAKATAPAKEADDEAGFWEGAEAALRQRMAASGAPTVGALLADDLDRGQPVRMRYNQSDRDGVVAPTRALIAEELAEIVARQSSAYPGLDWPAVTRLVLDQRPLRSKGAGPCAFLPGEDRALRALPTVQDFIIRQTLANLRLPSTSADEPRPLTDEEHAKALALLSTARFVEWPALRRALGLKRGVKFTAETERNGAKQAARGTAGNLTEAILAPLIPGWSGWDLDRKDRVFSDLWAARQDRSALLALIGDPRGPTRVTEDETAEAVADAIQIVLPTGRASLSAKAARAIAQAMAPGIGYDEAVTLALGLHHSHRPRQERLARLPYYAAALPDVGLDGDPVGPPPAEDDGAAAEAYYGRIGNISVHIALNETRKIVNALLHRHGPILRLVMVETTRELKAGADERKRMIAEQAERERENAEIDVELRKSDRWMANARERRQRVRLARRQNNLCPYTSTPIGHADLLGDAYDIDHVIPLARGGRDSLDNMVLCQSDANKTKGDKTPWEAFHDKPGWIAQRDDFLARLDPQTAKALAWRFADDAGERVARKSAEDEDQGFLPRQLTDTGYIARVALRYLSLVTNEPNAVVATNGRLTGLLRLAWDITPGPAPRDLLPTPRDALRDDTAARRFLDGLTPPPLAKAVEGAVQARLAALGRSRVADAGLADALGLTLASLGGGGKNRADHRHHFIDAAMIAVTTRGLINQINQASGAGRILDLRKWPRTNFEPPYPTFRAEVMKQWDHIHPSIRPAHRDGGSLHAATVFGVRNRPDARVLVQRKPVEKLFLDANAKPLPADKIAEIIDGFASPRMAKRFKALLARYQAAHPEVPPALAALAVARDPAFGPRGMTANTVIAGRSDGDGEDAGLITPFRANPKAAVRTMGNAVYEVWEIQVKGRPRWTHRVLTRFDRTQPAPPPPPENARLVMRLRRGDLVYWPLESGDRLFLVKKMAVDGRLALWPARLATGKATALYAQLSCPNINLNGDQGYCVQSAEGIRKEKIRTTSCTALGRLRLSKKAT</sequence>
<dbReference type="NCBIfam" id="TIGR01865">
    <property type="entry name" value="cas_Csn1"/>
    <property type="match status" value="1"/>
</dbReference>
<evidence type="ECO:0000256" key="6">
    <source>
        <dbReference type="ARBA" id="ARBA00022842"/>
    </source>
</evidence>
<dbReference type="HOGENOM" id="CLU_273843_0_0_5"/>
<evidence type="ECO:0000313" key="15">
    <source>
        <dbReference type="EMBL" id="ABC21258.1"/>
    </source>
</evidence>
<accession>Q2RX87</accession>
<dbReference type="GO" id="GO:0003677">
    <property type="term" value="F:DNA binding"/>
    <property type="evidence" value="ECO:0007669"/>
    <property type="project" value="UniProtKB-UniRule"/>
</dbReference>
<dbReference type="GO" id="GO:0046872">
    <property type="term" value="F:metal ion binding"/>
    <property type="evidence" value="ECO:0007669"/>
    <property type="project" value="UniProtKB-UniRule"/>
</dbReference>
<dbReference type="Pfam" id="PF18541">
    <property type="entry name" value="RuvC_III"/>
    <property type="match status" value="2"/>
</dbReference>
<feature type="binding site" evidence="12">
    <location>
        <position position="547"/>
    </location>
    <ligand>
        <name>Mg(2+)</name>
        <dbReference type="ChEBI" id="CHEBI:18420"/>
        <label>1</label>
    </ligand>
</feature>
<comment type="subunit">
    <text evidence="11 12">Monomer. Binds crRNA and tracrRNA.</text>
</comment>
<protein>
    <recommendedName>
        <fullName evidence="12">CRISPR-associated endonuclease Cas9</fullName>
        <ecNumber evidence="12">3.1.-.-</ecNumber>
    </recommendedName>
</protein>
<feature type="active site" description="Proton acceptor for HNH nuclease domain" evidence="12">
    <location>
        <position position="628"/>
    </location>
</feature>
<comment type="similarity">
    <text evidence="12">Belongs to the CRISPR-associated Cas9 family.</text>
</comment>
<dbReference type="RefSeq" id="WP_011388212.1">
    <property type="nucleotide sequence ID" value="NC_007643.1"/>
</dbReference>
<organism evidence="15 16">
    <name type="scientific">Rhodospirillum rubrum (strain ATCC 11170 / ATH 1.1.1 / DSM 467 / LMG 4362 / NCIMB 8255 / S1)</name>
    <dbReference type="NCBI Taxonomy" id="269796"/>
    <lineage>
        <taxon>Bacteria</taxon>
        <taxon>Pseudomonadati</taxon>
        <taxon>Pseudomonadota</taxon>
        <taxon>Alphaproteobacteria</taxon>
        <taxon>Rhodospirillales</taxon>
        <taxon>Rhodospirillaceae</taxon>
        <taxon>Rhodospirillum</taxon>
    </lineage>
</organism>
<keyword evidence="16" id="KW-1185">Reference proteome</keyword>
<feature type="binding site" evidence="12">
    <location>
        <position position="12"/>
    </location>
    <ligand>
        <name>Mg(2+)</name>
        <dbReference type="ChEBI" id="CHEBI:18420"/>
        <label>1</label>
    </ligand>
</feature>
<dbReference type="HAMAP" id="MF_01480">
    <property type="entry name" value="Cas9"/>
    <property type="match status" value="1"/>
</dbReference>
<comment type="function">
    <text evidence="12">CRISPR (clustered regularly interspaced short palindromic repeat) is an adaptive immune system that provides protection against mobile genetic elements (viruses, transposable elements and conjugative plasmids). CRISPR clusters contain spacers, sequences complementary to antecedent mobile elements, and target invading nucleic acids. CRISPR clusters are transcribed and processed into CRISPR RNA (crRNA). In type II CRISPR systems correct processing of pre-crRNA requires a trans-encoded small RNA (tracrRNA), endogenous ribonuclease 3 (rnc) and this protein. The tracrRNA serves as a guide for ribonuclease 3-aided processing of pre-crRNA. Subsequently Cas9/crRNA/tracrRNA endonucleolytically cleaves linear or circular dsDNA target complementary to the spacer; Cas9 is inactive in the absence of the 2 guide RNAs (gRNA). Cas9 recognizes the protospacer adjacent motif (PAM) in the CRISPR repeat sequences to help distinguish self versus nonself, as targets within the bacterial CRISPR locus do not have PAMs. PAM recognition is also required for catalytic activity.</text>
</comment>
<evidence type="ECO:0000256" key="4">
    <source>
        <dbReference type="ARBA" id="ARBA00022759"/>
    </source>
</evidence>
<gene>
    <name evidence="12" type="primary">cas9</name>
    <name evidence="15" type="ordered locus">Rru_A0453</name>
</gene>
<dbReference type="GO" id="GO:0003723">
    <property type="term" value="F:RNA binding"/>
    <property type="evidence" value="ECO:0007669"/>
    <property type="project" value="UniProtKB-UniRule"/>
</dbReference>
<feature type="active site" description="For RuvC-like nuclease domain" evidence="12">
    <location>
        <position position="12"/>
    </location>
</feature>
<dbReference type="SMART" id="SM00507">
    <property type="entry name" value="HNHc"/>
    <property type="match status" value="1"/>
</dbReference>
<dbReference type="GO" id="GO:0043571">
    <property type="term" value="P:maintenance of CRISPR repeat elements"/>
    <property type="evidence" value="ECO:0007669"/>
    <property type="project" value="UniProtKB-UniRule"/>
</dbReference>
<evidence type="ECO:0000256" key="2">
    <source>
        <dbReference type="ARBA" id="ARBA00022722"/>
    </source>
</evidence>
<dbReference type="InterPro" id="IPR028629">
    <property type="entry name" value="Cas9"/>
</dbReference>
<evidence type="ECO:0000256" key="3">
    <source>
        <dbReference type="ARBA" id="ARBA00022723"/>
    </source>
</evidence>
<comment type="cofactor">
    <cofactor evidence="1 12">
        <name>Mg(2+)</name>
        <dbReference type="ChEBI" id="CHEBI:18420"/>
    </cofactor>
</comment>
<dbReference type="eggNOG" id="COG3513">
    <property type="taxonomic scope" value="Bacteria"/>
</dbReference>
<evidence type="ECO:0000256" key="7">
    <source>
        <dbReference type="ARBA" id="ARBA00022884"/>
    </source>
</evidence>
<evidence type="ECO:0000313" key="16">
    <source>
        <dbReference type="Proteomes" id="UP000001929"/>
    </source>
</evidence>
<dbReference type="InterPro" id="IPR033114">
    <property type="entry name" value="HNH_CAS9"/>
</dbReference>
<evidence type="ECO:0000256" key="5">
    <source>
        <dbReference type="ARBA" id="ARBA00022801"/>
    </source>
</evidence>
<keyword evidence="10" id="KW-0464">Manganese</keyword>
<evidence type="ECO:0000256" key="9">
    <source>
        <dbReference type="ARBA" id="ARBA00023125"/>
    </source>
</evidence>
<name>Q2RX87_RHORT</name>
<keyword evidence="8 12" id="KW-0051">Antiviral defense</keyword>
<feature type="compositionally biased region" description="Low complexity" evidence="13">
    <location>
        <begin position="146"/>
        <end position="162"/>
    </location>
</feature>
<keyword evidence="4 12" id="KW-0255">Endonuclease</keyword>
<keyword evidence="7 12" id="KW-0694">RNA-binding</keyword>